<reference evidence="9 10" key="1">
    <citation type="journal article" date="2016" name="Int. J. Syst. Evol. Microbiol.">
        <title>Acidipila dinghuensis sp. nov., an acidobacterium isolated from forest soil.</title>
        <authorList>
            <person name="Jiang Y.W."/>
            <person name="Wang J."/>
            <person name="Chen M.H."/>
            <person name="Lv Y.Y."/>
            <person name="Qiu L.H."/>
        </authorList>
    </citation>
    <scope>NUCLEOTIDE SEQUENCE [LARGE SCALE GENOMIC DNA]</scope>
    <source>
        <strain evidence="9 10">DHOF10</strain>
    </source>
</reference>
<evidence type="ECO:0000256" key="7">
    <source>
        <dbReference type="ARBA" id="ARBA00023315"/>
    </source>
</evidence>
<evidence type="ECO:0000256" key="1">
    <source>
        <dbReference type="ARBA" id="ARBA00004370"/>
    </source>
</evidence>
<evidence type="ECO:0000256" key="6">
    <source>
        <dbReference type="ARBA" id="ARBA00023136"/>
    </source>
</evidence>
<dbReference type="SMART" id="SM00563">
    <property type="entry name" value="PlsC"/>
    <property type="match status" value="1"/>
</dbReference>
<keyword evidence="6" id="KW-0472">Membrane</keyword>
<keyword evidence="7 9" id="KW-0012">Acyltransferase</keyword>
<dbReference type="AlphaFoldDB" id="A0A4Q1S8U1"/>
<dbReference type="PANTHER" id="PTHR23063:SF52">
    <property type="entry name" value="LYSOPHOSPHATIDYLCHOLINE ACYLTRANSFERASE"/>
    <property type="match status" value="1"/>
</dbReference>
<dbReference type="Pfam" id="PF01553">
    <property type="entry name" value="Acyltransferase"/>
    <property type="match status" value="1"/>
</dbReference>
<feature type="domain" description="Phospholipid/glycerol acyltransferase" evidence="8">
    <location>
        <begin position="106"/>
        <end position="218"/>
    </location>
</feature>
<evidence type="ECO:0000259" key="8">
    <source>
        <dbReference type="SMART" id="SM00563"/>
    </source>
</evidence>
<dbReference type="GO" id="GO:0016020">
    <property type="term" value="C:membrane"/>
    <property type="evidence" value="ECO:0007669"/>
    <property type="project" value="UniProtKB-SubCell"/>
</dbReference>
<keyword evidence="3" id="KW-0812">Transmembrane</keyword>
<dbReference type="PANTHER" id="PTHR23063">
    <property type="entry name" value="PHOSPHOLIPID ACYLTRANSFERASE"/>
    <property type="match status" value="1"/>
</dbReference>
<evidence type="ECO:0000256" key="3">
    <source>
        <dbReference type="ARBA" id="ARBA00022692"/>
    </source>
</evidence>
<keyword evidence="4" id="KW-1133">Transmembrane helix</keyword>
<keyword evidence="2 9" id="KW-0808">Transferase</keyword>
<dbReference type="GO" id="GO:0016746">
    <property type="term" value="F:acyltransferase activity"/>
    <property type="evidence" value="ECO:0007669"/>
    <property type="project" value="UniProtKB-KW"/>
</dbReference>
<evidence type="ECO:0000256" key="5">
    <source>
        <dbReference type="ARBA" id="ARBA00023098"/>
    </source>
</evidence>
<keyword evidence="10" id="KW-1185">Reference proteome</keyword>
<dbReference type="OrthoDB" id="9803035at2"/>
<comment type="caution">
    <text evidence="9">The sequence shown here is derived from an EMBL/GenBank/DDBJ whole genome shotgun (WGS) entry which is preliminary data.</text>
</comment>
<comment type="subcellular location">
    <subcellularLocation>
        <location evidence="1">Membrane</location>
    </subcellularLocation>
</comment>
<evidence type="ECO:0000313" key="10">
    <source>
        <dbReference type="Proteomes" id="UP000290253"/>
    </source>
</evidence>
<keyword evidence="5" id="KW-0443">Lipid metabolism</keyword>
<dbReference type="EMBL" id="SDMK01000005">
    <property type="protein sequence ID" value="RXS93303.1"/>
    <property type="molecule type" value="Genomic_DNA"/>
</dbReference>
<name>A0A4Q1S8U1_9BACT</name>
<sequence>MGQGISHDRLLDAAGPRESELGGSQSLPRRRSLIAESRVRVRAAVRAVRLLLTLLELLLRFALLWMRCGGRISRIERALWLHASCRRVTSRLGMQVVAEGTAPQRGLVVSNHLSYLDILFFATLGPCVFVSKSEVRSWPLFGLLAACGGTIFVERGQSSVLASVSTRMREAFAAGLPVVLFPEGTSTDGSHVLPFFPALFEAALKAEEPITAAAIAYHADDATEAELCYFGDITFGPHLLFALGRRGIRARITYLSSEPAYPDRRIAARQTRQWVMEQRMKGIRGN</sequence>
<proteinExistence type="predicted"/>
<protein>
    <submittedName>
        <fullName evidence="9">1-acyl-sn-glycerol-3-phosphate acyltransferase</fullName>
    </submittedName>
</protein>
<evidence type="ECO:0000256" key="2">
    <source>
        <dbReference type="ARBA" id="ARBA00022679"/>
    </source>
</evidence>
<dbReference type="GO" id="GO:0006629">
    <property type="term" value="P:lipid metabolic process"/>
    <property type="evidence" value="ECO:0007669"/>
    <property type="project" value="UniProtKB-KW"/>
</dbReference>
<gene>
    <name evidence="9" type="ORF">ESZ00_18265</name>
</gene>
<organism evidence="9 10">
    <name type="scientific">Silvibacterium dinghuense</name>
    <dbReference type="NCBI Taxonomy" id="1560006"/>
    <lineage>
        <taxon>Bacteria</taxon>
        <taxon>Pseudomonadati</taxon>
        <taxon>Acidobacteriota</taxon>
        <taxon>Terriglobia</taxon>
        <taxon>Terriglobales</taxon>
        <taxon>Acidobacteriaceae</taxon>
        <taxon>Silvibacterium</taxon>
    </lineage>
</organism>
<evidence type="ECO:0000256" key="4">
    <source>
        <dbReference type="ARBA" id="ARBA00022989"/>
    </source>
</evidence>
<dbReference type="SUPFAM" id="SSF69593">
    <property type="entry name" value="Glycerol-3-phosphate (1)-acyltransferase"/>
    <property type="match status" value="1"/>
</dbReference>
<dbReference type="Proteomes" id="UP000290253">
    <property type="component" value="Unassembled WGS sequence"/>
</dbReference>
<dbReference type="InterPro" id="IPR002123">
    <property type="entry name" value="Plipid/glycerol_acylTrfase"/>
</dbReference>
<accession>A0A4Q1S8U1</accession>
<dbReference type="CDD" id="cd07989">
    <property type="entry name" value="LPLAT_AGPAT-like"/>
    <property type="match status" value="1"/>
</dbReference>
<evidence type="ECO:0000313" key="9">
    <source>
        <dbReference type="EMBL" id="RXS93303.1"/>
    </source>
</evidence>